<evidence type="ECO:0008006" key="3">
    <source>
        <dbReference type="Google" id="ProtNLM"/>
    </source>
</evidence>
<dbReference type="OrthoDB" id="9783788at2"/>
<dbReference type="InterPro" id="IPR013325">
    <property type="entry name" value="RNA_pol_sigma_r2"/>
</dbReference>
<dbReference type="GO" id="GO:0003700">
    <property type="term" value="F:DNA-binding transcription factor activity"/>
    <property type="evidence" value="ECO:0007669"/>
    <property type="project" value="InterPro"/>
</dbReference>
<reference evidence="1 2" key="1">
    <citation type="submission" date="2016-10" db="EMBL/GenBank/DDBJ databases">
        <authorList>
            <person name="de Groot N.N."/>
        </authorList>
    </citation>
    <scope>NUCLEOTIDE SEQUENCE [LARGE SCALE GENOMIC DNA]</scope>
    <source>
        <strain evidence="1 2">KH2T6</strain>
    </source>
</reference>
<protein>
    <recommendedName>
        <fullName evidence="3">RNA polymerase sigma factor, sigma-70 family</fullName>
    </recommendedName>
</protein>
<dbReference type="RefSeq" id="WP_074829589.1">
    <property type="nucleotide sequence ID" value="NZ_FOAT01000002.1"/>
</dbReference>
<dbReference type="EMBL" id="FOAT01000002">
    <property type="protein sequence ID" value="SEK41146.1"/>
    <property type="molecule type" value="Genomic_DNA"/>
</dbReference>
<proteinExistence type="predicted"/>
<accession>A0A1H7GSL6</accession>
<dbReference type="Proteomes" id="UP000186015">
    <property type="component" value="Unassembled WGS sequence"/>
</dbReference>
<organism evidence="1 2">
    <name type="scientific">Ruminococcus albus</name>
    <dbReference type="NCBI Taxonomy" id="1264"/>
    <lineage>
        <taxon>Bacteria</taxon>
        <taxon>Bacillati</taxon>
        <taxon>Bacillota</taxon>
        <taxon>Clostridia</taxon>
        <taxon>Eubacteriales</taxon>
        <taxon>Oscillospiraceae</taxon>
        <taxon>Ruminococcus</taxon>
    </lineage>
</organism>
<evidence type="ECO:0000313" key="1">
    <source>
        <dbReference type="EMBL" id="SEK41146.1"/>
    </source>
</evidence>
<dbReference type="GO" id="GO:0006352">
    <property type="term" value="P:DNA-templated transcription initiation"/>
    <property type="evidence" value="ECO:0007669"/>
    <property type="project" value="InterPro"/>
</dbReference>
<evidence type="ECO:0000313" key="2">
    <source>
        <dbReference type="Proteomes" id="UP000186015"/>
    </source>
</evidence>
<dbReference type="AlphaFoldDB" id="A0A1H7GSL6"/>
<gene>
    <name evidence="1" type="ORF">SAMN05216469_102249</name>
</gene>
<dbReference type="SUPFAM" id="SSF88946">
    <property type="entry name" value="Sigma2 domain of RNA polymerase sigma factors"/>
    <property type="match status" value="1"/>
</dbReference>
<name>A0A1H7GSL6_RUMAL</name>
<sequence length="165" mass="19508">MSTNKFEDHDTKDLIRLAGSGDKAAFEKLSANVKPIILNAAKMYRKRLPGYDMDDLIQEGYILLWELVGVKRKVEELDGFRAYFKAALKNRYINLYRYYYSFNPVILRQKSSYCGYNIASVAESEYIKKYRAKQREYYYRKKAEKQAGNCFCNKITHYDQIRVVN</sequence>
<dbReference type="Gene3D" id="1.10.1740.10">
    <property type="match status" value="1"/>
</dbReference>